<dbReference type="EMBL" id="JAPUUL010001089">
    <property type="protein sequence ID" value="KAJ8128379.1"/>
    <property type="molecule type" value="Genomic_DNA"/>
</dbReference>
<evidence type="ECO:0000313" key="2">
    <source>
        <dbReference type="Proteomes" id="UP001153332"/>
    </source>
</evidence>
<comment type="caution">
    <text evidence="1">The sequence shown here is derived from an EMBL/GenBank/DDBJ whole genome shotgun (WGS) entry which is preliminary data.</text>
</comment>
<keyword evidence="2" id="KW-1185">Reference proteome</keyword>
<gene>
    <name evidence="1" type="ORF">O1611_g5255</name>
</gene>
<name>A0ACC2JM08_9PEZI</name>
<accession>A0ACC2JM08</accession>
<dbReference type="Proteomes" id="UP001153332">
    <property type="component" value="Unassembled WGS sequence"/>
</dbReference>
<protein>
    <submittedName>
        <fullName evidence="1">Uncharacterized protein</fullName>
    </submittedName>
</protein>
<proteinExistence type="predicted"/>
<evidence type="ECO:0000313" key="1">
    <source>
        <dbReference type="EMBL" id="KAJ8128379.1"/>
    </source>
</evidence>
<reference evidence="1" key="1">
    <citation type="submission" date="2022-12" db="EMBL/GenBank/DDBJ databases">
        <title>Genome Sequence of Lasiodiplodia mahajangana.</title>
        <authorList>
            <person name="Buettner E."/>
        </authorList>
    </citation>
    <scope>NUCLEOTIDE SEQUENCE</scope>
    <source>
        <strain evidence="1">VT137</strain>
    </source>
</reference>
<sequence>MGQASFLYYTPGPNPENRQHGHFSQRPGLQQIPQQMYPMVPTLPSTPIYSRPNSSGSHQAVPAKMFATIPSNVTPQRPNSFIAGHPGKLMLETDICDSDAFYYPATPPLSTSGSSMGSPAHMQDVLSTPLNPMFSGLDGCEMIKADDEAASSALENLDWSSYGSSPVTPVYYQHLQVPQTGKGISLSANLPGDLSATSLHNNTSCTTPTNISFAESTASYAASASSSSSALSCPSLSPSPPPHCEQDLDFCDPRNLTVGGAANPILAAEFSSSPVALEEFRGESTKDNALPVPFEFNPSVHHALQPFDDISDLESEDDHPLKASDPAQIPAQQPCL</sequence>
<organism evidence="1 2">
    <name type="scientific">Lasiodiplodia mahajangana</name>
    <dbReference type="NCBI Taxonomy" id="1108764"/>
    <lineage>
        <taxon>Eukaryota</taxon>
        <taxon>Fungi</taxon>
        <taxon>Dikarya</taxon>
        <taxon>Ascomycota</taxon>
        <taxon>Pezizomycotina</taxon>
        <taxon>Dothideomycetes</taxon>
        <taxon>Dothideomycetes incertae sedis</taxon>
        <taxon>Botryosphaeriales</taxon>
        <taxon>Botryosphaeriaceae</taxon>
        <taxon>Lasiodiplodia</taxon>
    </lineage>
</organism>